<proteinExistence type="predicted"/>
<name>A0A5N6V1Q1_ASPTM</name>
<keyword evidence="2" id="KW-1185">Reference proteome</keyword>
<evidence type="ECO:0000313" key="2">
    <source>
        <dbReference type="Proteomes" id="UP000326950"/>
    </source>
</evidence>
<evidence type="ECO:0000313" key="1">
    <source>
        <dbReference type="EMBL" id="KAE8164872.1"/>
    </source>
</evidence>
<gene>
    <name evidence="1" type="ORF">BDV40DRAFT_259437</name>
</gene>
<accession>A0A5N6V1Q1</accession>
<dbReference type="Proteomes" id="UP000326950">
    <property type="component" value="Unassembled WGS sequence"/>
</dbReference>
<protein>
    <submittedName>
        <fullName evidence="1">Uncharacterized protein</fullName>
    </submittedName>
</protein>
<sequence length="57" mass="6449">MAHLGHGFIPLMMEWSALGSDFCTFQPTIHWFDRRPSGYGESHVAQRFLGGQSLARI</sequence>
<organism evidence="1 2">
    <name type="scientific">Aspergillus tamarii</name>
    <dbReference type="NCBI Taxonomy" id="41984"/>
    <lineage>
        <taxon>Eukaryota</taxon>
        <taxon>Fungi</taxon>
        <taxon>Dikarya</taxon>
        <taxon>Ascomycota</taxon>
        <taxon>Pezizomycotina</taxon>
        <taxon>Eurotiomycetes</taxon>
        <taxon>Eurotiomycetidae</taxon>
        <taxon>Eurotiales</taxon>
        <taxon>Aspergillaceae</taxon>
        <taxon>Aspergillus</taxon>
        <taxon>Aspergillus subgen. Circumdati</taxon>
    </lineage>
</organism>
<dbReference type="EMBL" id="ML738604">
    <property type="protein sequence ID" value="KAE8164872.1"/>
    <property type="molecule type" value="Genomic_DNA"/>
</dbReference>
<dbReference type="AlphaFoldDB" id="A0A5N6V1Q1"/>
<reference evidence="1 2" key="1">
    <citation type="submission" date="2019-04" db="EMBL/GenBank/DDBJ databases">
        <title>Friends and foes A comparative genomics study of 23 Aspergillus species from section Flavi.</title>
        <authorList>
            <consortium name="DOE Joint Genome Institute"/>
            <person name="Kjaerbolling I."/>
            <person name="Vesth T."/>
            <person name="Frisvad J.C."/>
            <person name="Nybo J.L."/>
            <person name="Theobald S."/>
            <person name="Kildgaard S."/>
            <person name="Isbrandt T."/>
            <person name="Kuo A."/>
            <person name="Sato A."/>
            <person name="Lyhne E.K."/>
            <person name="Kogle M.E."/>
            <person name="Wiebenga A."/>
            <person name="Kun R.S."/>
            <person name="Lubbers R.J."/>
            <person name="Makela M.R."/>
            <person name="Barry K."/>
            <person name="Chovatia M."/>
            <person name="Clum A."/>
            <person name="Daum C."/>
            <person name="Haridas S."/>
            <person name="He G."/>
            <person name="LaButti K."/>
            <person name="Lipzen A."/>
            <person name="Mondo S."/>
            <person name="Riley R."/>
            <person name="Salamov A."/>
            <person name="Simmons B.A."/>
            <person name="Magnuson J.K."/>
            <person name="Henrissat B."/>
            <person name="Mortensen U.H."/>
            <person name="Larsen T.O."/>
            <person name="Devries R.P."/>
            <person name="Grigoriev I.V."/>
            <person name="Machida M."/>
            <person name="Baker S.E."/>
            <person name="Andersen M.R."/>
        </authorList>
    </citation>
    <scope>NUCLEOTIDE SEQUENCE [LARGE SCALE GENOMIC DNA]</scope>
    <source>
        <strain evidence="1 2">CBS 117626</strain>
    </source>
</reference>